<dbReference type="Proteomes" id="UP000193087">
    <property type="component" value="Unassembled WGS sequence"/>
</dbReference>
<dbReference type="EMBL" id="LQPQ01000209">
    <property type="protein sequence ID" value="ORW63540.1"/>
    <property type="molecule type" value="Genomic_DNA"/>
</dbReference>
<reference evidence="1 2" key="1">
    <citation type="submission" date="2016-01" db="EMBL/GenBank/DDBJ databases">
        <title>The new phylogeny of the genus Mycobacterium.</title>
        <authorList>
            <person name="Tarcisio F."/>
            <person name="Conor M."/>
            <person name="Antonella G."/>
            <person name="Elisabetta G."/>
            <person name="Giulia F.S."/>
            <person name="Sara T."/>
            <person name="Anna F."/>
            <person name="Clotilde B."/>
            <person name="Roberto B."/>
            <person name="Veronica D.S."/>
            <person name="Fabio R."/>
            <person name="Monica P."/>
            <person name="Olivier J."/>
            <person name="Enrico T."/>
            <person name="Nicola S."/>
        </authorList>
    </citation>
    <scope>NUCLEOTIDE SEQUENCE [LARGE SCALE GENOMIC DNA]</scope>
    <source>
        <strain evidence="1 2">DSM 45176</strain>
    </source>
</reference>
<dbReference type="AlphaFoldDB" id="A0A1X2BIN6"/>
<protein>
    <submittedName>
        <fullName evidence="1">Uncharacterized protein</fullName>
    </submittedName>
</protein>
<evidence type="ECO:0000313" key="2">
    <source>
        <dbReference type="Proteomes" id="UP000193087"/>
    </source>
</evidence>
<gene>
    <name evidence="1" type="ORF">AWC22_00490</name>
</gene>
<dbReference type="OrthoDB" id="4735659at2"/>
<dbReference type="STRING" id="486698.AWC22_00490"/>
<evidence type="ECO:0000313" key="1">
    <source>
        <dbReference type="EMBL" id="ORW63540.1"/>
    </source>
</evidence>
<comment type="caution">
    <text evidence="1">The sequence shown here is derived from an EMBL/GenBank/DDBJ whole genome shotgun (WGS) entry which is preliminary data.</text>
</comment>
<accession>A0A1X2BIN6</accession>
<dbReference type="RefSeq" id="WP_085252686.1">
    <property type="nucleotide sequence ID" value="NZ_CAJMWI010000001.1"/>
</dbReference>
<dbReference type="GeneID" id="93496089"/>
<sequence length="61" mass="7240">MTETDQRELNCLRRELLNRLDRLPMENWSCLLLRAVIGVFDLQFGEPPPEPRPDVRLHIVK</sequence>
<organism evidence="1 2">
    <name type="scientific">Mycobacterium riyadhense</name>
    <dbReference type="NCBI Taxonomy" id="486698"/>
    <lineage>
        <taxon>Bacteria</taxon>
        <taxon>Bacillati</taxon>
        <taxon>Actinomycetota</taxon>
        <taxon>Actinomycetes</taxon>
        <taxon>Mycobacteriales</taxon>
        <taxon>Mycobacteriaceae</taxon>
        <taxon>Mycobacterium</taxon>
    </lineage>
</organism>
<keyword evidence="2" id="KW-1185">Reference proteome</keyword>
<name>A0A1X2BIN6_9MYCO</name>
<proteinExistence type="predicted"/>